<evidence type="ECO:0000313" key="1">
    <source>
        <dbReference type="EMBL" id="BAM20846.1"/>
    </source>
</evidence>
<sequence>GGQWGRGLVLEERAREVDVVDNTRSILLNLSLQYVAFSFKPHPKLCGGTPQHAFIFALTCHLPLRLNVKIAFITKY</sequence>
<dbReference type="AlphaFoldDB" id="I4DSF6"/>
<dbReference type="EMBL" id="AK405712">
    <property type="protein sequence ID" value="BAM20846.1"/>
    <property type="molecule type" value="mRNA"/>
</dbReference>
<organism evidence="1">
    <name type="scientific">Papilio polytes</name>
    <name type="common">Common mormon</name>
    <name type="synonym">Swallowtail butterfly</name>
    <dbReference type="NCBI Taxonomy" id="76194"/>
    <lineage>
        <taxon>Eukaryota</taxon>
        <taxon>Metazoa</taxon>
        <taxon>Ecdysozoa</taxon>
        <taxon>Arthropoda</taxon>
        <taxon>Hexapoda</taxon>
        <taxon>Insecta</taxon>
        <taxon>Pterygota</taxon>
        <taxon>Neoptera</taxon>
        <taxon>Endopterygota</taxon>
        <taxon>Lepidoptera</taxon>
        <taxon>Glossata</taxon>
        <taxon>Ditrysia</taxon>
        <taxon>Papilionoidea</taxon>
        <taxon>Papilionidae</taxon>
        <taxon>Papilioninae</taxon>
        <taxon>Papilio</taxon>
    </lineage>
</organism>
<name>I4DSF6_PAPPL</name>
<feature type="non-terminal residue" evidence="1">
    <location>
        <position position="1"/>
    </location>
</feature>
<proteinExistence type="evidence at transcript level"/>
<accession>I4DSF6</accession>
<protein>
    <submittedName>
        <fullName evidence="1">Uncharacterized protein</fullName>
    </submittedName>
</protein>
<reference evidence="1" key="1">
    <citation type="journal article" date="2012" name="BMC Biol.">
        <title>Comprehensive microarray-based analysis for stage-specific larval camouflage pattern-associated genes in the swallowtail butterfly, Papilio xuthus.</title>
        <authorList>
            <person name="Futahashi R."/>
            <person name="Shirataki H."/>
            <person name="Narita T."/>
            <person name="Mita K."/>
            <person name="Fujiwara H."/>
        </authorList>
    </citation>
    <scope>NUCLEOTIDE SEQUENCE</scope>
    <source>
        <tissue evidence="1">Epidermis</tissue>
    </source>
</reference>